<name>A0A4Z0R299_9FIRM</name>
<dbReference type="SUPFAM" id="SSF50037">
    <property type="entry name" value="C-terminal domain of transcriptional repressors"/>
    <property type="match status" value="1"/>
</dbReference>
<dbReference type="Pfam" id="PF04023">
    <property type="entry name" value="FeoA"/>
    <property type="match status" value="1"/>
</dbReference>
<dbReference type="InterPro" id="IPR038157">
    <property type="entry name" value="FeoA_core_dom"/>
</dbReference>
<dbReference type="OrthoDB" id="9811076at2"/>
<keyword evidence="1" id="KW-0408">Iron</keyword>
<dbReference type="GO" id="GO:0046914">
    <property type="term" value="F:transition metal ion binding"/>
    <property type="evidence" value="ECO:0007669"/>
    <property type="project" value="InterPro"/>
</dbReference>
<dbReference type="SMART" id="SM00899">
    <property type="entry name" value="FeoA"/>
    <property type="match status" value="1"/>
</dbReference>
<gene>
    <name evidence="3" type="ORF">E4K67_16585</name>
</gene>
<evidence type="ECO:0000259" key="2">
    <source>
        <dbReference type="SMART" id="SM00899"/>
    </source>
</evidence>
<organism evidence="3 4">
    <name type="scientific">Desulfosporosinus fructosivorans</name>
    <dbReference type="NCBI Taxonomy" id="2018669"/>
    <lineage>
        <taxon>Bacteria</taxon>
        <taxon>Bacillati</taxon>
        <taxon>Bacillota</taxon>
        <taxon>Clostridia</taxon>
        <taxon>Eubacteriales</taxon>
        <taxon>Desulfitobacteriaceae</taxon>
        <taxon>Desulfosporosinus</taxon>
    </lineage>
</organism>
<dbReference type="Gene3D" id="2.30.30.90">
    <property type="match status" value="1"/>
</dbReference>
<feature type="domain" description="Ferrous iron transporter FeoA-like" evidence="2">
    <location>
        <begin position="3"/>
        <end position="75"/>
    </location>
</feature>
<dbReference type="InterPro" id="IPR007167">
    <property type="entry name" value="Fe-transptr_FeoA-like"/>
</dbReference>
<reference evidence="3 4" key="1">
    <citation type="submission" date="2019-03" db="EMBL/GenBank/DDBJ databases">
        <title>Draft Genome Sequence of Desulfosporosinus fructosivorans Strain 63.6F, Isolated from Marine Sediment in the Baltic Sea.</title>
        <authorList>
            <person name="Hausmann B."/>
            <person name="Vandieken V."/>
            <person name="Pjevac P."/>
            <person name="Schreck K."/>
            <person name="Herbold C.W."/>
            <person name="Loy A."/>
        </authorList>
    </citation>
    <scope>NUCLEOTIDE SEQUENCE [LARGE SCALE GENOMIC DNA]</scope>
    <source>
        <strain evidence="3 4">63.6F</strain>
    </source>
</reference>
<keyword evidence="4" id="KW-1185">Reference proteome</keyword>
<dbReference type="PANTHER" id="PTHR42954">
    <property type="entry name" value="FE(2+) TRANSPORT PROTEIN A"/>
    <property type="match status" value="1"/>
</dbReference>
<dbReference type="InterPro" id="IPR008988">
    <property type="entry name" value="Transcriptional_repressor_C"/>
</dbReference>
<dbReference type="Proteomes" id="UP000298460">
    <property type="component" value="Unassembled WGS sequence"/>
</dbReference>
<comment type="caution">
    <text evidence="3">The sequence shown here is derived from an EMBL/GenBank/DDBJ whole genome shotgun (WGS) entry which is preliminary data.</text>
</comment>
<evidence type="ECO:0000256" key="1">
    <source>
        <dbReference type="ARBA" id="ARBA00023004"/>
    </source>
</evidence>
<proteinExistence type="predicted"/>
<dbReference type="PANTHER" id="PTHR42954:SF2">
    <property type="entry name" value="FE(2+) TRANSPORT PROTEIN A"/>
    <property type="match status" value="1"/>
</dbReference>
<protein>
    <submittedName>
        <fullName evidence="3">Ferrous iron transport protein A</fullName>
    </submittedName>
</protein>
<accession>A0A4Z0R299</accession>
<dbReference type="InterPro" id="IPR052713">
    <property type="entry name" value="FeoA"/>
</dbReference>
<dbReference type="AlphaFoldDB" id="A0A4Z0R299"/>
<dbReference type="EMBL" id="SPQQ01000006">
    <property type="protein sequence ID" value="TGE36734.1"/>
    <property type="molecule type" value="Genomic_DNA"/>
</dbReference>
<evidence type="ECO:0000313" key="4">
    <source>
        <dbReference type="Proteomes" id="UP000298460"/>
    </source>
</evidence>
<sequence length="97" mass="10873">MERFLGDLKPGERACVECIQGCGAIRRRMMDMGIVPGVELEVVRRAPFGGPLQVRLKGYYLAMRRGECARIAVTTAHQINIDPIDTTRHIEHPLASR</sequence>
<dbReference type="RefSeq" id="WP_135548668.1">
    <property type="nucleotide sequence ID" value="NZ_SPQQ01000006.1"/>
</dbReference>
<evidence type="ECO:0000313" key="3">
    <source>
        <dbReference type="EMBL" id="TGE36734.1"/>
    </source>
</evidence>